<dbReference type="InterPro" id="IPR017437">
    <property type="entry name" value="ATP-NAD_kinase_PpnK-typ_C"/>
</dbReference>
<name>A0A0A2XFN7_9PAST</name>
<dbReference type="InterPro" id="IPR017438">
    <property type="entry name" value="ATP-NAD_kinase_N"/>
</dbReference>
<keyword evidence="17" id="KW-1185">Reference proteome</keyword>
<evidence type="ECO:0000256" key="5">
    <source>
        <dbReference type="ARBA" id="ARBA00022840"/>
    </source>
</evidence>
<dbReference type="OrthoDB" id="9774737at2"/>
<evidence type="ECO:0000313" key="14">
    <source>
        <dbReference type="Proteomes" id="UP000030526"/>
    </source>
</evidence>
<proteinExistence type="inferred from homology"/>
<dbReference type="Pfam" id="PF01513">
    <property type="entry name" value="NAD_kinase"/>
    <property type="match status" value="1"/>
</dbReference>
<comment type="subcellular location">
    <subcellularLocation>
        <location evidence="9">Cytoplasm</location>
    </subcellularLocation>
</comment>
<dbReference type="GO" id="GO:0005737">
    <property type="term" value="C:cytoplasm"/>
    <property type="evidence" value="ECO:0007669"/>
    <property type="project" value="UniProtKB-SubCell"/>
</dbReference>
<keyword evidence="3 9" id="KW-0547">Nucleotide-binding</keyword>
<feature type="active site" description="Proton acceptor" evidence="9">
    <location>
        <position position="85"/>
    </location>
</feature>
<evidence type="ECO:0000256" key="7">
    <source>
        <dbReference type="ARBA" id="ARBA00023027"/>
    </source>
</evidence>
<accession>A0A0A2XFN7</accession>
<evidence type="ECO:0000313" key="13">
    <source>
        <dbReference type="EMBL" id="WIM80637.1"/>
    </source>
</evidence>
<reference evidence="11 15" key="2">
    <citation type="submission" date="2014-11" db="EMBL/GenBank/DDBJ databases">
        <title>Pan-genome of Gallibacterium spp.</title>
        <authorList>
            <person name="Kudirkiene E."/>
            <person name="Bojesen A.M."/>
        </authorList>
    </citation>
    <scope>NUCLEOTIDE SEQUENCE [LARGE SCALE GENOMIC DNA]</scope>
    <source>
        <strain evidence="11 15">F 279</strain>
    </source>
</reference>
<dbReference type="FunFam" id="2.60.200.30:FF:000001">
    <property type="entry name" value="NAD kinase"/>
    <property type="match status" value="1"/>
</dbReference>
<dbReference type="Gene3D" id="3.40.50.10330">
    <property type="entry name" value="Probable inorganic polyphosphate/atp-NAD kinase, domain 1"/>
    <property type="match status" value="1"/>
</dbReference>
<sequence length="306" mass="34581">MQEFRMKPQQHTLHRSFRTIGVVGQPRHDDRLQMHQDLFIWLKHRGYHVLVEPEVGKALQLEAKHIATLDEIGAAAELVIVIGGDGNMLGKARVLARYDTALIGINRGNLGFLTDIDPDQVYQQLSACLDRGEFFVEERFLLDVNVEREGQVIASNQAINEVVIHPAKIAHMIDFQVYINDKFCFSQRSDGLIIATPTGSTAYSLSAGGPILTPLLNAITLVPMFPHTLSSRPLVVDGDSKLHFRFAQYNVRQLEVSCDSQVNIPFCIDDVIVVKKSDLRMKLLHLQDYNYYNILSSKLGWLKKLF</sequence>
<dbReference type="EMBL" id="CP126975">
    <property type="protein sequence ID" value="WIM80637.1"/>
    <property type="molecule type" value="Genomic_DNA"/>
</dbReference>
<feature type="binding site" evidence="9">
    <location>
        <position position="171"/>
    </location>
    <ligand>
        <name>NAD(+)</name>
        <dbReference type="ChEBI" id="CHEBI:57540"/>
    </ligand>
</feature>
<dbReference type="GO" id="GO:0051287">
    <property type="term" value="F:NAD binding"/>
    <property type="evidence" value="ECO:0007669"/>
    <property type="project" value="UniProtKB-ARBA"/>
</dbReference>
<feature type="binding site" evidence="9">
    <location>
        <position position="190"/>
    </location>
    <ligand>
        <name>NAD(+)</name>
        <dbReference type="ChEBI" id="CHEBI:57540"/>
    </ligand>
</feature>
<evidence type="ECO:0000256" key="4">
    <source>
        <dbReference type="ARBA" id="ARBA00022777"/>
    </source>
</evidence>
<evidence type="ECO:0000256" key="2">
    <source>
        <dbReference type="ARBA" id="ARBA00022679"/>
    </source>
</evidence>
<dbReference type="EMBL" id="UGGZ01000001">
    <property type="protein sequence ID" value="STO37959.1"/>
    <property type="molecule type" value="Genomic_DNA"/>
</dbReference>
<evidence type="ECO:0000256" key="9">
    <source>
        <dbReference type="HAMAP-Rule" id="MF_00361"/>
    </source>
</evidence>
<dbReference type="GO" id="GO:0005524">
    <property type="term" value="F:ATP binding"/>
    <property type="evidence" value="ECO:0007669"/>
    <property type="project" value="UniProtKB-KW"/>
</dbReference>
<dbReference type="Proteomes" id="UP000092643">
    <property type="component" value="Unassembled WGS sequence"/>
</dbReference>
<evidence type="ECO:0000313" key="15">
    <source>
        <dbReference type="Proteomes" id="UP000092643"/>
    </source>
</evidence>
<dbReference type="EC" id="2.7.1.23" evidence="9"/>
<dbReference type="Proteomes" id="UP000030526">
    <property type="component" value="Unassembled WGS sequence"/>
</dbReference>
<comment type="caution">
    <text evidence="9">Lacks conserved residue(s) required for the propagation of feature annotation.</text>
</comment>
<dbReference type="PANTHER" id="PTHR20275:SF0">
    <property type="entry name" value="NAD KINASE"/>
    <property type="match status" value="1"/>
</dbReference>
<comment type="cofactor">
    <cofactor evidence="9">
        <name>a divalent metal cation</name>
        <dbReference type="ChEBI" id="CHEBI:60240"/>
    </cofactor>
</comment>
<keyword evidence="4 9" id="KW-0418">Kinase</keyword>
<feature type="binding site" evidence="9">
    <location>
        <position position="261"/>
    </location>
    <ligand>
        <name>NAD(+)</name>
        <dbReference type="ChEBI" id="CHEBI:57540"/>
    </ligand>
</feature>
<evidence type="ECO:0000256" key="8">
    <source>
        <dbReference type="ARBA" id="ARBA00047925"/>
    </source>
</evidence>
<evidence type="ECO:0000256" key="3">
    <source>
        <dbReference type="ARBA" id="ARBA00022741"/>
    </source>
</evidence>
<dbReference type="GO" id="GO:0046872">
    <property type="term" value="F:metal ion binding"/>
    <property type="evidence" value="ECO:0007669"/>
    <property type="project" value="UniProtKB-UniRule"/>
</dbReference>
<feature type="binding site" evidence="9">
    <location>
        <begin position="85"/>
        <end position="86"/>
    </location>
    <ligand>
        <name>NAD(+)</name>
        <dbReference type="ChEBI" id="CHEBI:57540"/>
    </ligand>
</feature>
<dbReference type="NCBIfam" id="NF002306">
    <property type="entry name" value="PRK01231.1"/>
    <property type="match status" value="1"/>
</dbReference>
<dbReference type="PATRIC" id="fig|750.21.peg.776"/>
<dbReference type="InterPro" id="IPR002504">
    <property type="entry name" value="NADK"/>
</dbReference>
<dbReference type="AlphaFoldDB" id="A0A0A2XFN7"/>
<evidence type="ECO:0000313" key="11">
    <source>
        <dbReference type="EMBL" id="OBW96780.1"/>
    </source>
</evidence>
<dbReference type="GO" id="GO:0003951">
    <property type="term" value="F:NAD+ kinase activity"/>
    <property type="evidence" value="ECO:0007669"/>
    <property type="project" value="UniProtKB-UniRule"/>
</dbReference>
<reference evidence="13 17" key="4">
    <citation type="submission" date="2023-06" db="EMBL/GenBank/DDBJ databases">
        <title>Complete Genome Sequence of Gallibacterium anatis Strain BJF12, Isolated from a chicken with diarrhea.</title>
        <authorList>
            <person name="Guo F."/>
            <person name="Bu W."/>
            <person name="Xu F."/>
            <person name="Wen T."/>
        </authorList>
    </citation>
    <scope>NUCLEOTIDE SEQUENCE [LARGE SCALE GENOMIC DNA]</scope>
    <source>
        <strain evidence="13 17">BJF12</strain>
    </source>
</reference>
<comment type="similarity">
    <text evidence="9">Belongs to the NAD kinase family.</text>
</comment>
<dbReference type="GO" id="GO:0019674">
    <property type="term" value="P:NAD+ metabolic process"/>
    <property type="evidence" value="ECO:0007669"/>
    <property type="project" value="InterPro"/>
</dbReference>
<dbReference type="HAMAP" id="MF_00361">
    <property type="entry name" value="NAD_kinase"/>
    <property type="match status" value="1"/>
</dbReference>
<dbReference type="Proteomes" id="UP001226750">
    <property type="component" value="Chromosome"/>
</dbReference>
<dbReference type="SUPFAM" id="SSF111331">
    <property type="entry name" value="NAD kinase/diacylglycerol kinase-like"/>
    <property type="match status" value="1"/>
</dbReference>
<feature type="binding site" evidence="9">
    <location>
        <begin position="160"/>
        <end position="161"/>
    </location>
    <ligand>
        <name>NAD(+)</name>
        <dbReference type="ChEBI" id="CHEBI:57540"/>
    </ligand>
</feature>
<dbReference type="RefSeq" id="WP_018347358.1">
    <property type="nucleotide sequence ID" value="NZ_CP103874.1"/>
</dbReference>
<evidence type="ECO:0000313" key="16">
    <source>
        <dbReference type="Proteomes" id="UP000254232"/>
    </source>
</evidence>
<reference evidence="12 16" key="3">
    <citation type="submission" date="2018-06" db="EMBL/GenBank/DDBJ databases">
        <authorList>
            <consortium name="Pathogen Informatics"/>
            <person name="Doyle S."/>
        </authorList>
    </citation>
    <scope>NUCLEOTIDE SEQUENCE [LARGE SCALE GENOMIC DNA]</scope>
    <source>
        <strain evidence="12 16">NCTC11413</strain>
    </source>
</reference>
<evidence type="ECO:0000256" key="6">
    <source>
        <dbReference type="ARBA" id="ARBA00022857"/>
    </source>
</evidence>
<dbReference type="GeneID" id="77263158"/>
<dbReference type="Gene3D" id="2.60.200.30">
    <property type="entry name" value="Probable inorganic polyphosphate/atp-NAD kinase, domain 2"/>
    <property type="match status" value="1"/>
</dbReference>
<keyword evidence="2 9" id="KW-0808">Transferase</keyword>
<dbReference type="PANTHER" id="PTHR20275">
    <property type="entry name" value="NAD KINASE"/>
    <property type="match status" value="1"/>
</dbReference>
<feature type="binding site" evidence="9">
    <location>
        <position position="188"/>
    </location>
    <ligand>
        <name>NAD(+)</name>
        <dbReference type="ChEBI" id="CHEBI:57540"/>
    </ligand>
</feature>
<evidence type="ECO:0000313" key="10">
    <source>
        <dbReference type="EMBL" id="KGQ29460.1"/>
    </source>
</evidence>
<dbReference type="NCBIfam" id="NF002893">
    <property type="entry name" value="PRK03378.1"/>
    <property type="match status" value="1"/>
</dbReference>
<reference evidence="10 14" key="1">
    <citation type="submission" date="2014-08" db="EMBL/GenBank/DDBJ databases">
        <title>Chaperone-usher fimbriae in a diverse selection of Gallibacterium genomes.</title>
        <authorList>
            <person name="Kudirkiene E."/>
            <person name="Bager R.J."/>
            <person name="Johnson T.J."/>
            <person name="Bojesen A.M."/>
        </authorList>
    </citation>
    <scope>NUCLEOTIDE SEQUENCE [LARGE SCALE GENOMIC DNA]</scope>
    <source>
        <strain evidence="10 14">20558/3kl.</strain>
    </source>
</reference>
<dbReference type="InterPro" id="IPR016064">
    <property type="entry name" value="NAD/diacylglycerol_kinase_sf"/>
</dbReference>
<evidence type="ECO:0000313" key="17">
    <source>
        <dbReference type="Proteomes" id="UP001226750"/>
    </source>
</evidence>
<dbReference type="Proteomes" id="UP000254232">
    <property type="component" value="Unassembled WGS sequence"/>
</dbReference>
<dbReference type="Pfam" id="PF20143">
    <property type="entry name" value="NAD_kinase_C"/>
    <property type="match status" value="1"/>
</dbReference>
<keyword evidence="7 9" id="KW-0520">NAD</keyword>
<dbReference type="NCBIfam" id="NF002579">
    <property type="entry name" value="PRK02231.1"/>
    <property type="match status" value="1"/>
</dbReference>
<evidence type="ECO:0000313" key="12">
    <source>
        <dbReference type="EMBL" id="STO37959.1"/>
    </source>
</evidence>
<protein>
    <recommendedName>
        <fullName evidence="9">NAD kinase</fullName>
        <ecNumber evidence="9">2.7.1.23</ecNumber>
    </recommendedName>
    <alternativeName>
        <fullName evidence="9">ATP-dependent NAD kinase</fullName>
    </alternativeName>
</protein>
<dbReference type="GO" id="GO:0006741">
    <property type="term" value="P:NADP+ biosynthetic process"/>
    <property type="evidence" value="ECO:0007669"/>
    <property type="project" value="UniProtKB-UniRule"/>
</dbReference>
<keyword evidence="5 9" id="KW-0067">ATP-binding</keyword>
<comment type="function">
    <text evidence="9">Involved in the regulation of the intracellular balance of NAD and NADP, and is a key enzyme in the biosynthesis of NADP. Catalyzes specifically the phosphorylation on 2'-hydroxyl of the adenosine moiety of NAD to yield NADP.</text>
</comment>
<keyword evidence="1 9" id="KW-0963">Cytoplasm</keyword>
<dbReference type="EMBL" id="JTJO01000058">
    <property type="protein sequence ID" value="OBW96780.1"/>
    <property type="molecule type" value="Genomic_DNA"/>
</dbReference>
<organism evidence="10 14">
    <name type="scientific">Gallibacterium anatis</name>
    <dbReference type="NCBI Taxonomy" id="750"/>
    <lineage>
        <taxon>Bacteria</taxon>
        <taxon>Pseudomonadati</taxon>
        <taxon>Pseudomonadota</taxon>
        <taxon>Gammaproteobacteria</taxon>
        <taxon>Pasteurellales</taxon>
        <taxon>Pasteurellaceae</taxon>
        <taxon>Gallibacterium</taxon>
    </lineage>
</organism>
<keyword evidence="6 9" id="KW-0521">NADP</keyword>
<gene>
    <name evidence="10" type="primary">ppnK</name>
    <name evidence="9" type="synonym">nadK</name>
    <name evidence="10" type="ORF">JP32_11365</name>
    <name evidence="12" type="ORF">NCTC11413_01081</name>
    <name evidence="13" type="ORF">QP018_05245</name>
    <name evidence="11" type="ORF">QV03_10640</name>
</gene>
<dbReference type="EMBL" id="JPXS01000072">
    <property type="protein sequence ID" value="KGQ29460.1"/>
    <property type="molecule type" value="Genomic_DNA"/>
</dbReference>
<feature type="binding site" evidence="9">
    <location>
        <begin position="201"/>
        <end position="206"/>
    </location>
    <ligand>
        <name>NAD(+)</name>
        <dbReference type="ChEBI" id="CHEBI:57540"/>
    </ligand>
</feature>
<evidence type="ECO:0000256" key="1">
    <source>
        <dbReference type="ARBA" id="ARBA00022490"/>
    </source>
</evidence>
<comment type="catalytic activity">
    <reaction evidence="8 9">
        <text>NAD(+) + ATP = ADP + NADP(+) + H(+)</text>
        <dbReference type="Rhea" id="RHEA:18629"/>
        <dbReference type="ChEBI" id="CHEBI:15378"/>
        <dbReference type="ChEBI" id="CHEBI:30616"/>
        <dbReference type="ChEBI" id="CHEBI:57540"/>
        <dbReference type="ChEBI" id="CHEBI:58349"/>
        <dbReference type="ChEBI" id="CHEBI:456216"/>
        <dbReference type="EC" id="2.7.1.23"/>
    </reaction>
</comment>